<gene>
    <name evidence="2" type="ORF">MYCIT1_LOCUS37676</name>
</gene>
<feature type="compositionally biased region" description="Basic residues" evidence="1">
    <location>
        <begin position="1"/>
        <end position="11"/>
    </location>
</feature>
<name>A0AAD2I0Z5_9AGAR</name>
<proteinExistence type="predicted"/>
<sequence>MHPARIRRHRSSSNASSLSRPSFEATKPTFVESCSPGLRMAIAAWAPDHLKAAGNEGPLELISGEACSSESRAKWSRRRISWPNA</sequence>
<evidence type="ECO:0000256" key="1">
    <source>
        <dbReference type="SAM" id="MobiDB-lite"/>
    </source>
</evidence>
<dbReference type="EMBL" id="CAVNYO010000480">
    <property type="protein sequence ID" value="CAK5284433.1"/>
    <property type="molecule type" value="Genomic_DNA"/>
</dbReference>
<feature type="region of interest" description="Disordered" evidence="1">
    <location>
        <begin position="1"/>
        <end position="27"/>
    </location>
</feature>
<protein>
    <submittedName>
        <fullName evidence="2">Uncharacterized protein</fullName>
    </submittedName>
</protein>
<feature type="compositionally biased region" description="Low complexity" evidence="1">
    <location>
        <begin position="12"/>
        <end position="22"/>
    </location>
</feature>
<evidence type="ECO:0000313" key="2">
    <source>
        <dbReference type="EMBL" id="CAK5284433.1"/>
    </source>
</evidence>
<organism evidence="2 3">
    <name type="scientific">Mycena citricolor</name>
    <dbReference type="NCBI Taxonomy" id="2018698"/>
    <lineage>
        <taxon>Eukaryota</taxon>
        <taxon>Fungi</taxon>
        <taxon>Dikarya</taxon>
        <taxon>Basidiomycota</taxon>
        <taxon>Agaricomycotina</taxon>
        <taxon>Agaricomycetes</taxon>
        <taxon>Agaricomycetidae</taxon>
        <taxon>Agaricales</taxon>
        <taxon>Marasmiineae</taxon>
        <taxon>Mycenaceae</taxon>
        <taxon>Mycena</taxon>
    </lineage>
</organism>
<dbReference type="AlphaFoldDB" id="A0AAD2I0Z5"/>
<dbReference type="Proteomes" id="UP001295794">
    <property type="component" value="Unassembled WGS sequence"/>
</dbReference>
<reference evidence="2" key="1">
    <citation type="submission" date="2023-11" db="EMBL/GenBank/DDBJ databases">
        <authorList>
            <person name="De Vega J J."/>
            <person name="De Vega J J."/>
        </authorList>
    </citation>
    <scope>NUCLEOTIDE SEQUENCE</scope>
</reference>
<evidence type="ECO:0000313" key="3">
    <source>
        <dbReference type="Proteomes" id="UP001295794"/>
    </source>
</evidence>
<accession>A0AAD2I0Z5</accession>
<keyword evidence="3" id="KW-1185">Reference proteome</keyword>
<comment type="caution">
    <text evidence="2">The sequence shown here is derived from an EMBL/GenBank/DDBJ whole genome shotgun (WGS) entry which is preliminary data.</text>
</comment>